<sequence length="281" mass="31457">TVLEGVLNLGSVLWSLEHRWLTGGSRALAPTFPIASATQWRCRKVGGARSHRPPVSPLSSNFSFKKGLVLTSDSRCEFSALDGNIFHCQLNFAQITNSGMFFVEKTLVGSLESFHFAMSRIQCKKKVSSTLKCEVKVKDVFLAPFSHQLSKMQQQQLLLDYKLFNNSTLQLDRNNNVQDCCTIQLISTVPPPPPPPPAAAAAPLAEKPNPLDLDLDPESYVELYRKEEDLLWEYGRVKERRLIDPFAPPTIDMKLKSKENTNTTSPTIVAHCRYVGHNKNS</sequence>
<dbReference type="EMBL" id="KQ435984">
    <property type="protein sequence ID" value="KOX67739.1"/>
    <property type="molecule type" value="Genomic_DNA"/>
</dbReference>
<feature type="non-terminal residue" evidence="1">
    <location>
        <position position="1"/>
    </location>
</feature>
<keyword evidence="2" id="KW-1185">Reference proteome</keyword>
<dbReference type="Proteomes" id="UP000053105">
    <property type="component" value="Unassembled WGS sequence"/>
</dbReference>
<evidence type="ECO:0000313" key="2">
    <source>
        <dbReference type="Proteomes" id="UP000053105"/>
    </source>
</evidence>
<proteinExistence type="predicted"/>
<gene>
    <name evidence="1" type="ORF">WN51_08112</name>
</gene>
<dbReference type="AlphaFoldDB" id="A0A0M8ZQZ7"/>
<accession>A0A0M8ZQZ7</accession>
<protein>
    <submittedName>
        <fullName evidence="1">Uncharacterized protein</fullName>
    </submittedName>
</protein>
<reference evidence="1 2" key="1">
    <citation type="submission" date="2015-07" db="EMBL/GenBank/DDBJ databases">
        <title>The genome of Melipona quadrifasciata.</title>
        <authorList>
            <person name="Pan H."/>
            <person name="Kapheim K."/>
        </authorList>
    </citation>
    <scope>NUCLEOTIDE SEQUENCE [LARGE SCALE GENOMIC DNA]</scope>
    <source>
        <strain evidence="1">0111107301</strain>
        <tissue evidence="1">Whole body</tissue>
    </source>
</reference>
<name>A0A0M8ZQZ7_9HYME</name>
<evidence type="ECO:0000313" key="1">
    <source>
        <dbReference type="EMBL" id="KOX67739.1"/>
    </source>
</evidence>
<organism evidence="1 2">
    <name type="scientific">Melipona quadrifasciata</name>
    <dbReference type="NCBI Taxonomy" id="166423"/>
    <lineage>
        <taxon>Eukaryota</taxon>
        <taxon>Metazoa</taxon>
        <taxon>Ecdysozoa</taxon>
        <taxon>Arthropoda</taxon>
        <taxon>Hexapoda</taxon>
        <taxon>Insecta</taxon>
        <taxon>Pterygota</taxon>
        <taxon>Neoptera</taxon>
        <taxon>Endopterygota</taxon>
        <taxon>Hymenoptera</taxon>
        <taxon>Apocrita</taxon>
        <taxon>Aculeata</taxon>
        <taxon>Apoidea</taxon>
        <taxon>Anthophila</taxon>
        <taxon>Apidae</taxon>
        <taxon>Melipona</taxon>
    </lineage>
</organism>